<dbReference type="SUPFAM" id="SSF53756">
    <property type="entry name" value="UDP-Glycosyltransferase/glycogen phosphorylase"/>
    <property type="match status" value="1"/>
</dbReference>
<sequence>MKIGFHFSQTWDWSDEDFEGRGIGGTEGALVSMARELAKHNQVYVYKPTSKPGQFHGVNYVDHSLLNKEENFDVFISISRTPLLPDLNSKVKIHWSMEDSETWVQSWQQTLPYIDSVFTISPFHTEHLMKNYQIPRHMIFETTCGISSDLYKDKIDKVKNQLIYCSVPNRGLALLEHIFFIVSSEIPDVSLIVTSDFTLWGHADPGNSYYREIFSKDPRVRFLGKVPREELIYHQKTSVLHVYPCIVNELCCISSLECQAAGTPTIATKKGALETTVAHGYSGYLIDSNPFENPDFHQEFADCIISLLKNPKKLEQISNQARARSLSEFDYAKLAKEWMNKFKELLG</sequence>
<dbReference type="GO" id="GO:0016757">
    <property type="term" value="F:glycosyltransferase activity"/>
    <property type="evidence" value="ECO:0007669"/>
    <property type="project" value="UniProtKB-KW"/>
</dbReference>
<comment type="caution">
    <text evidence="3">The sequence shown here is derived from an EMBL/GenBank/DDBJ whole genome shotgun (WGS) entry which is preliminary data.</text>
</comment>
<dbReference type="Pfam" id="PF00534">
    <property type="entry name" value="Glycos_transf_1"/>
    <property type="match status" value="1"/>
</dbReference>
<evidence type="ECO:0000256" key="1">
    <source>
        <dbReference type="ARBA" id="ARBA00022679"/>
    </source>
</evidence>
<dbReference type="EC" id="2.4.-.-" evidence="3"/>
<keyword evidence="4" id="KW-1185">Reference proteome</keyword>
<keyword evidence="1 3" id="KW-0808">Transferase</keyword>
<dbReference type="PANTHER" id="PTHR46401">
    <property type="entry name" value="GLYCOSYLTRANSFERASE WBBK-RELATED"/>
    <property type="match status" value="1"/>
</dbReference>
<dbReference type="EMBL" id="JBHSHC010000002">
    <property type="protein sequence ID" value="MFC4765799.1"/>
    <property type="molecule type" value="Genomic_DNA"/>
</dbReference>
<protein>
    <submittedName>
        <fullName evidence="3">Glycosyltransferase family 4 protein</fullName>
        <ecNumber evidence="3">2.4.-.-</ecNumber>
    </submittedName>
</protein>
<organism evidence="3 4">
    <name type="scientific">Effusibacillus consociatus</name>
    <dbReference type="NCBI Taxonomy" id="1117041"/>
    <lineage>
        <taxon>Bacteria</taxon>
        <taxon>Bacillati</taxon>
        <taxon>Bacillota</taxon>
        <taxon>Bacilli</taxon>
        <taxon>Bacillales</taxon>
        <taxon>Alicyclobacillaceae</taxon>
        <taxon>Effusibacillus</taxon>
    </lineage>
</organism>
<dbReference type="CDD" id="cd03801">
    <property type="entry name" value="GT4_PimA-like"/>
    <property type="match status" value="1"/>
</dbReference>
<evidence type="ECO:0000313" key="4">
    <source>
        <dbReference type="Proteomes" id="UP001596002"/>
    </source>
</evidence>
<keyword evidence="3" id="KW-0328">Glycosyltransferase</keyword>
<dbReference type="RefSeq" id="WP_380023343.1">
    <property type="nucleotide sequence ID" value="NZ_JBHSHC010000002.1"/>
</dbReference>
<dbReference type="Gene3D" id="3.40.50.2000">
    <property type="entry name" value="Glycogen Phosphorylase B"/>
    <property type="match status" value="1"/>
</dbReference>
<dbReference type="InterPro" id="IPR001296">
    <property type="entry name" value="Glyco_trans_1"/>
</dbReference>
<dbReference type="Proteomes" id="UP001596002">
    <property type="component" value="Unassembled WGS sequence"/>
</dbReference>
<name>A0ABV9PUI9_9BACL</name>
<dbReference type="PANTHER" id="PTHR46401:SF2">
    <property type="entry name" value="GLYCOSYLTRANSFERASE WBBK-RELATED"/>
    <property type="match status" value="1"/>
</dbReference>
<evidence type="ECO:0000313" key="3">
    <source>
        <dbReference type="EMBL" id="MFC4765799.1"/>
    </source>
</evidence>
<accession>A0ABV9PUI9</accession>
<evidence type="ECO:0000259" key="2">
    <source>
        <dbReference type="Pfam" id="PF00534"/>
    </source>
</evidence>
<feature type="domain" description="Glycosyl transferase family 1" evidence="2">
    <location>
        <begin position="219"/>
        <end position="323"/>
    </location>
</feature>
<gene>
    <name evidence="3" type="ORF">ACFO8Q_00055</name>
</gene>
<reference evidence="4" key="1">
    <citation type="journal article" date="2019" name="Int. J. Syst. Evol. Microbiol.">
        <title>The Global Catalogue of Microorganisms (GCM) 10K type strain sequencing project: providing services to taxonomists for standard genome sequencing and annotation.</title>
        <authorList>
            <consortium name="The Broad Institute Genomics Platform"/>
            <consortium name="The Broad Institute Genome Sequencing Center for Infectious Disease"/>
            <person name="Wu L."/>
            <person name="Ma J."/>
        </authorList>
    </citation>
    <scope>NUCLEOTIDE SEQUENCE [LARGE SCALE GENOMIC DNA]</scope>
    <source>
        <strain evidence="4">WYCCWR 12678</strain>
    </source>
</reference>
<proteinExistence type="predicted"/>